<keyword evidence="16" id="KW-1185">Reference proteome</keyword>
<feature type="domain" description="D-serine dehydratase-like" evidence="14">
    <location>
        <begin position="324"/>
        <end position="444"/>
    </location>
</feature>
<dbReference type="FunFam" id="3.20.20.10:FF:000016">
    <property type="entry name" value="D-serine dehydratase"/>
    <property type="match status" value="1"/>
</dbReference>
<dbReference type="EMBL" id="MU254065">
    <property type="protein sequence ID" value="KAG9242515.1"/>
    <property type="molecule type" value="Genomic_DNA"/>
</dbReference>
<dbReference type="SMART" id="SM01119">
    <property type="entry name" value="D-ser_dehydrat"/>
    <property type="match status" value="1"/>
</dbReference>
<sequence>MATTSFYPVDSRNILQKQFIGKSLQDIPVPAAVIDLNKVQMNCSRMLEACKSLDLGWRAHIKTHKTTELTRLQVGDGLANVIVSTIIEAEHITPLLLEYKSQGRAINLLYSFPVAPSSVARLTAIAKALGNHGLALMIDHPDQLASVTAIHEESGIAPDIFLKIDMGTKRAGVSLKTKEFSDLSASVLSLSLTGHCHFLGLYAHAGQSYYGSSSADAVSFLVEEFQALLEGAQTIQPTIAYPLVLSVGATPTTTSIWNLTSDTSNNPAIQSAIAALKSTISEIREMGSKLEVHAGVYTVLDLQQLSTHAVASSGPHGLTLDDIALTIIAEVASVYPGRGENATTEALVGAGTLALGREPCKNYPGWAILTPWNRAGAVMPQTVEDPKGWIVGVISQEHGILQQQNLQYADGSEEDLLNVGQKVRIWPNHACVAGAGFGWYYVVDGSDTIVDIWVRWRGW</sequence>
<dbReference type="InterPro" id="IPR029066">
    <property type="entry name" value="PLP-binding_barrel"/>
</dbReference>
<accession>A0A9P7YZD9</accession>
<name>A0A9P7YZD9_9HELO</name>
<comment type="caution">
    <text evidence="15">The sequence shown here is derived from an EMBL/GenBank/DDBJ whole genome shotgun (WGS) entry which is preliminary data.</text>
</comment>
<dbReference type="PANTHER" id="PTHR28004:SF2">
    <property type="entry name" value="D-SERINE DEHYDRATASE"/>
    <property type="match status" value="1"/>
</dbReference>
<comment type="cofactor">
    <cofactor evidence="2">
        <name>Zn(2+)</name>
        <dbReference type="ChEBI" id="CHEBI:29105"/>
    </cofactor>
</comment>
<dbReference type="PANTHER" id="PTHR28004">
    <property type="entry name" value="ZGC:162816-RELATED"/>
    <property type="match status" value="1"/>
</dbReference>
<evidence type="ECO:0000256" key="3">
    <source>
        <dbReference type="ARBA" id="ARBA00005323"/>
    </source>
</evidence>
<gene>
    <name evidence="15" type="ORF">BJ878DRAFT_515025</name>
</gene>
<dbReference type="Proteomes" id="UP000887226">
    <property type="component" value="Unassembled WGS sequence"/>
</dbReference>
<comment type="catalytic activity">
    <reaction evidence="9">
        <text>D-serine = pyruvate + NH4(+)</text>
        <dbReference type="Rhea" id="RHEA:13977"/>
        <dbReference type="ChEBI" id="CHEBI:15361"/>
        <dbReference type="ChEBI" id="CHEBI:28938"/>
        <dbReference type="ChEBI" id="CHEBI:35247"/>
        <dbReference type="EC" id="4.3.1.18"/>
    </reaction>
    <physiologicalReaction direction="left-to-right" evidence="9">
        <dbReference type="Rhea" id="RHEA:13978"/>
    </physiologicalReaction>
</comment>
<dbReference type="Pfam" id="PF14031">
    <property type="entry name" value="D-ser_dehydrat"/>
    <property type="match status" value="1"/>
</dbReference>
<evidence type="ECO:0000256" key="5">
    <source>
        <dbReference type="ARBA" id="ARBA00022723"/>
    </source>
</evidence>
<protein>
    <recommendedName>
        <fullName evidence="12">D-serine dehydratase</fullName>
        <ecNumber evidence="11">4.3.1.18</ecNumber>
    </recommendedName>
    <alternativeName>
        <fullName evidence="13">D-serine deaminase</fullName>
    </alternativeName>
</protein>
<keyword evidence="5" id="KW-0479">Metal-binding</keyword>
<dbReference type="Gene3D" id="3.20.20.10">
    <property type="entry name" value="Alanine racemase"/>
    <property type="match status" value="1"/>
</dbReference>
<comment type="cofactor">
    <cofactor evidence="1">
        <name>pyridoxal 5'-phosphate</name>
        <dbReference type="ChEBI" id="CHEBI:597326"/>
    </cofactor>
</comment>
<evidence type="ECO:0000313" key="16">
    <source>
        <dbReference type="Proteomes" id="UP000887226"/>
    </source>
</evidence>
<evidence type="ECO:0000259" key="14">
    <source>
        <dbReference type="SMART" id="SM01119"/>
    </source>
</evidence>
<keyword evidence="4" id="KW-0216">Detoxification</keyword>
<evidence type="ECO:0000256" key="11">
    <source>
        <dbReference type="ARBA" id="ARBA00066349"/>
    </source>
</evidence>
<evidence type="ECO:0000256" key="13">
    <source>
        <dbReference type="ARBA" id="ARBA00075219"/>
    </source>
</evidence>
<dbReference type="SUPFAM" id="SSF51419">
    <property type="entry name" value="PLP-binding barrel"/>
    <property type="match status" value="1"/>
</dbReference>
<keyword evidence="7" id="KW-0663">Pyridoxal phosphate</keyword>
<evidence type="ECO:0000256" key="4">
    <source>
        <dbReference type="ARBA" id="ARBA00022575"/>
    </source>
</evidence>
<reference evidence="15" key="1">
    <citation type="journal article" date="2021" name="IMA Fungus">
        <title>Genomic characterization of three marine fungi, including Emericellopsis atlantica sp. nov. with signatures of a generalist lifestyle and marine biomass degradation.</title>
        <authorList>
            <person name="Hagestad O.C."/>
            <person name="Hou L."/>
            <person name="Andersen J.H."/>
            <person name="Hansen E.H."/>
            <person name="Altermark B."/>
            <person name="Li C."/>
            <person name="Kuhnert E."/>
            <person name="Cox R.J."/>
            <person name="Crous P.W."/>
            <person name="Spatafora J.W."/>
            <person name="Lail K."/>
            <person name="Amirebrahimi M."/>
            <person name="Lipzen A."/>
            <person name="Pangilinan J."/>
            <person name="Andreopoulos W."/>
            <person name="Hayes R.D."/>
            <person name="Ng V."/>
            <person name="Grigoriev I.V."/>
            <person name="Jackson S.A."/>
            <person name="Sutton T.D.S."/>
            <person name="Dobson A.D.W."/>
            <person name="Rama T."/>
        </authorList>
    </citation>
    <scope>NUCLEOTIDE SEQUENCE</scope>
    <source>
        <strain evidence="15">TRa3180A</strain>
    </source>
</reference>
<evidence type="ECO:0000256" key="6">
    <source>
        <dbReference type="ARBA" id="ARBA00022833"/>
    </source>
</evidence>
<dbReference type="AlphaFoldDB" id="A0A9P7YZD9"/>
<dbReference type="InterPro" id="IPR001608">
    <property type="entry name" value="Ala_racemase_N"/>
</dbReference>
<evidence type="ECO:0000256" key="10">
    <source>
        <dbReference type="ARBA" id="ARBA00055764"/>
    </source>
</evidence>
<dbReference type="EC" id="4.3.1.18" evidence="11"/>
<dbReference type="OrthoDB" id="20198at2759"/>
<evidence type="ECO:0000256" key="1">
    <source>
        <dbReference type="ARBA" id="ARBA00001933"/>
    </source>
</evidence>
<dbReference type="Gene3D" id="2.40.37.20">
    <property type="entry name" value="D-serine dehydratase-like domain"/>
    <property type="match status" value="1"/>
</dbReference>
<dbReference type="InterPro" id="IPR042208">
    <property type="entry name" value="D-ser_dehydrat-like_sf"/>
</dbReference>
<keyword evidence="8" id="KW-0456">Lyase</keyword>
<evidence type="ECO:0000256" key="8">
    <source>
        <dbReference type="ARBA" id="ARBA00023239"/>
    </source>
</evidence>
<evidence type="ECO:0000256" key="7">
    <source>
        <dbReference type="ARBA" id="ARBA00022898"/>
    </source>
</evidence>
<dbReference type="Pfam" id="PF01168">
    <property type="entry name" value="Ala_racemase_N"/>
    <property type="match status" value="1"/>
</dbReference>
<proteinExistence type="inferred from homology"/>
<evidence type="ECO:0000256" key="2">
    <source>
        <dbReference type="ARBA" id="ARBA00001947"/>
    </source>
</evidence>
<dbReference type="GO" id="GO:0036088">
    <property type="term" value="P:D-serine catabolic process"/>
    <property type="evidence" value="ECO:0007669"/>
    <property type="project" value="TreeGrafter"/>
</dbReference>
<dbReference type="InterPro" id="IPR026956">
    <property type="entry name" value="D-ser_dehydrat-like_dom"/>
</dbReference>
<evidence type="ECO:0000313" key="15">
    <source>
        <dbReference type="EMBL" id="KAG9242515.1"/>
    </source>
</evidence>
<organism evidence="15 16">
    <name type="scientific">Calycina marina</name>
    <dbReference type="NCBI Taxonomy" id="1763456"/>
    <lineage>
        <taxon>Eukaryota</taxon>
        <taxon>Fungi</taxon>
        <taxon>Dikarya</taxon>
        <taxon>Ascomycota</taxon>
        <taxon>Pezizomycotina</taxon>
        <taxon>Leotiomycetes</taxon>
        <taxon>Helotiales</taxon>
        <taxon>Pezizellaceae</taxon>
        <taxon>Calycina</taxon>
    </lineage>
</organism>
<dbReference type="GO" id="GO:0008721">
    <property type="term" value="F:D-serine ammonia-lyase activity"/>
    <property type="evidence" value="ECO:0007669"/>
    <property type="project" value="UniProtKB-EC"/>
</dbReference>
<dbReference type="GO" id="GO:0009636">
    <property type="term" value="P:response to toxic substance"/>
    <property type="evidence" value="ECO:0007669"/>
    <property type="project" value="UniProtKB-KW"/>
</dbReference>
<keyword evidence="6" id="KW-0862">Zinc</keyword>
<dbReference type="InterPro" id="IPR051466">
    <property type="entry name" value="D-amino_acid_metab_enzyme"/>
</dbReference>
<evidence type="ECO:0000256" key="9">
    <source>
        <dbReference type="ARBA" id="ARBA00051198"/>
    </source>
</evidence>
<evidence type="ECO:0000256" key="12">
    <source>
        <dbReference type="ARBA" id="ARBA00069616"/>
    </source>
</evidence>
<comment type="similarity">
    <text evidence="3">Belongs to the DSD1 family.</text>
</comment>
<dbReference type="GO" id="GO:0046872">
    <property type="term" value="F:metal ion binding"/>
    <property type="evidence" value="ECO:0007669"/>
    <property type="project" value="UniProtKB-KW"/>
</dbReference>
<comment type="function">
    <text evidence="10">Catalyzes the conversion of D-serine to pyruvate and ammonia. May play a role in D-serine detoxification.</text>
</comment>